<evidence type="ECO:0000256" key="1">
    <source>
        <dbReference type="ARBA" id="ARBA00007409"/>
    </source>
</evidence>
<name>A0A1B7YFJ9_COLHI</name>
<reference evidence="5" key="1">
    <citation type="journal article" date="2017" name="BMC Genomics">
        <title>Gapless genome assembly of Colletotrichum higginsianum reveals chromosome structure and association of transposable elements with secondary metabolite gene clusters.</title>
        <authorList>
            <person name="Dallery J.-F."/>
            <person name="Lapalu N."/>
            <person name="Zampounis A."/>
            <person name="Pigne S."/>
            <person name="Luyten I."/>
            <person name="Amselem J."/>
            <person name="Wittenberg A.H.J."/>
            <person name="Zhou S."/>
            <person name="de Queiroz M.V."/>
            <person name="Robin G.P."/>
            <person name="Auger A."/>
            <person name="Hainaut M."/>
            <person name="Henrissat B."/>
            <person name="Kim K.-T."/>
            <person name="Lee Y.-H."/>
            <person name="Lespinet O."/>
            <person name="Schwartz D.C."/>
            <person name="Thon M.R."/>
            <person name="O'Connell R.J."/>
        </authorList>
    </citation>
    <scope>NUCLEOTIDE SEQUENCE [LARGE SCALE GENOMIC DNA]</scope>
    <source>
        <strain evidence="5">IMI 349063</strain>
    </source>
</reference>
<accession>A0A1B7YFJ9</accession>
<dbReference type="Proteomes" id="UP000092177">
    <property type="component" value="Chromosome 4"/>
</dbReference>
<dbReference type="GeneID" id="28865569"/>
<evidence type="ECO:0000259" key="3">
    <source>
        <dbReference type="PROSITE" id="PS50405"/>
    </source>
</evidence>
<keyword evidence="5" id="KW-1185">Reference proteome</keyword>
<dbReference type="InterPro" id="IPR036249">
    <property type="entry name" value="Thioredoxin-like_sf"/>
</dbReference>
<dbReference type="SUPFAM" id="SSF52833">
    <property type="entry name" value="Thioredoxin-like"/>
    <property type="match status" value="1"/>
</dbReference>
<proteinExistence type="inferred from homology"/>
<dbReference type="InterPro" id="IPR040079">
    <property type="entry name" value="Glutathione_S-Trfase"/>
</dbReference>
<keyword evidence="4" id="KW-0808">Transferase</keyword>
<dbReference type="Gene3D" id="3.40.30.10">
    <property type="entry name" value="Glutaredoxin"/>
    <property type="match status" value="1"/>
</dbReference>
<evidence type="ECO:0000313" key="5">
    <source>
        <dbReference type="Proteomes" id="UP000092177"/>
    </source>
</evidence>
<dbReference type="AlphaFoldDB" id="A0A1B7YFJ9"/>
<comment type="caution">
    <text evidence="4">The sequence shown here is derived from an EMBL/GenBank/DDBJ whole genome shotgun (WGS) entry which is preliminary data.</text>
</comment>
<dbReference type="InterPro" id="IPR036282">
    <property type="entry name" value="Glutathione-S-Trfase_C_sf"/>
</dbReference>
<dbReference type="InterPro" id="IPR004045">
    <property type="entry name" value="Glutathione_S-Trfase_N"/>
</dbReference>
<gene>
    <name evidence="4" type="ORF">CH63R_06487</name>
</gene>
<dbReference type="SUPFAM" id="SSF47616">
    <property type="entry name" value="GST C-terminal domain-like"/>
    <property type="match status" value="1"/>
</dbReference>
<dbReference type="KEGG" id="chig:CH63R_06487"/>
<feature type="domain" description="GST C-terminal" evidence="3">
    <location>
        <begin position="181"/>
        <end position="338"/>
    </location>
</feature>
<comment type="similarity">
    <text evidence="1">Belongs to the GST superfamily.</text>
</comment>
<dbReference type="PANTHER" id="PTHR44051:SF9">
    <property type="entry name" value="GLUTATHIONE S-TRANSFERASE 1"/>
    <property type="match status" value="1"/>
</dbReference>
<sequence>MRPVEMLARRCFHSSQLARGIPTSQLKIPLHSRSRFAHPSRVTAVPTRSLATTRSPPAMASEDLPKVKLYWLNDSRSQNTLWLLEELRIPYTVQTFRREPNRLAPPELADVHPLGKAPVLEITPAADPAGTSTPATAAAPPIRLAESGYITQYLVDHFGHRSPGLVPPRWKPGQEGRIGGETEAYARFQYLLHYVEGSFFPVIVQYLLISVLKSSNVPFLVRPLTSAVASKIYSLVLFPTAQKHLAMLESLLKTAPGVASSSSSPSEAFLCGPDLTAADILISFALVTAETEGAWDAMGHWPGGSARAAHPVLFEYIDRLRRQPGYLKVVEKVKEIEA</sequence>
<evidence type="ECO:0000313" key="4">
    <source>
        <dbReference type="EMBL" id="OBR10795.1"/>
    </source>
</evidence>
<dbReference type="RefSeq" id="XP_018159312.1">
    <property type="nucleotide sequence ID" value="XM_018301462.1"/>
</dbReference>
<feature type="domain" description="GST N-terminal" evidence="2">
    <location>
        <begin position="64"/>
        <end position="162"/>
    </location>
</feature>
<dbReference type="OrthoDB" id="2098326at2759"/>
<evidence type="ECO:0000259" key="2">
    <source>
        <dbReference type="PROSITE" id="PS50404"/>
    </source>
</evidence>
<dbReference type="SFLD" id="SFLDS00019">
    <property type="entry name" value="Glutathione_Transferase_(cytos"/>
    <property type="match status" value="1"/>
</dbReference>
<dbReference type="GO" id="GO:0016740">
    <property type="term" value="F:transferase activity"/>
    <property type="evidence" value="ECO:0007669"/>
    <property type="project" value="UniProtKB-KW"/>
</dbReference>
<organism evidence="4 5">
    <name type="scientific">Colletotrichum higginsianum (strain IMI 349063)</name>
    <name type="common">Crucifer anthracnose fungus</name>
    <dbReference type="NCBI Taxonomy" id="759273"/>
    <lineage>
        <taxon>Eukaryota</taxon>
        <taxon>Fungi</taxon>
        <taxon>Dikarya</taxon>
        <taxon>Ascomycota</taxon>
        <taxon>Pezizomycotina</taxon>
        <taxon>Sordariomycetes</taxon>
        <taxon>Hypocreomycetidae</taxon>
        <taxon>Glomerellales</taxon>
        <taxon>Glomerellaceae</taxon>
        <taxon>Colletotrichum</taxon>
        <taxon>Colletotrichum destructivum species complex</taxon>
    </lineage>
</organism>
<dbReference type="PROSITE" id="PS50405">
    <property type="entry name" value="GST_CTER"/>
    <property type="match status" value="1"/>
</dbReference>
<dbReference type="Pfam" id="PF13409">
    <property type="entry name" value="GST_N_2"/>
    <property type="match status" value="1"/>
</dbReference>
<dbReference type="VEuPathDB" id="FungiDB:CH63R_06487"/>
<dbReference type="PANTHER" id="PTHR44051">
    <property type="entry name" value="GLUTATHIONE S-TRANSFERASE-RELATED"/>
    <property type="match status" value="1"/>
</dbReference>
<dbReference type="PROSITE" id="PS50404">
    <property type="entry name" value="GST_NTER"/>
    <property type="match status" value="1"/>
</dbReference>
<dbReference type="EMBL" id="LTAN01000004">
    <property type="protein sequence ID" value="OBR10795.1"/>
    <property type="molecule type" value="Genomic_DNA"/>
</dbReference>
<dbReference type="InterPro" id="IPR010987">
    <property type="entry name" value="Glutathione-S-Trfase_C-like"/>
</dbReference>
<protein>
    <submittedName>
        <fullName evidence="4">Glutathione S-transferase</fullName>
    </submittedName>
</protein>
<dbReference type="CDD" id="cd03046">
    <property type="entry name" value="GST_N_GTT1_like"/>
    <property type="match status" value="1"/>
</dbReference>